<dbReference type="OrthoDB" id="194358at2759"/>
<organism evidence="5 6">
    <name type="scientific">Sphaeroforma arctica JP610</name>
    <dbReference type="NCBI Taxonomy" id="667725"/>
    <lineage>
        <taxon>Eukaryota</taxon>
        <taxon>Ichthyosporea</taxon>
        <taxon>Ichthyophonida</taxon>
        <taxon>Sphaeroforma</taxon>
    </lineage>
</organism>
<keyword evidence="1" id="KW-0677">Repeat</keyword>
<dbReference type="RefSeq" id="XP_014149184.1">
    <property type="nucleotide sequence ID" value="XM_014293709.1"/>
</dbReference>
<feature type="compositionally biased region" description="Polar residues" evidence="4">
    <location>
        <begin position="306"/>
        <end position="330"/>
    </location>
</feature>
<dbReference type="AlphaFoldDB" id="A0A0L0FET5"/>
<feature type="repeat" description="ANK" evidence="3">
    <location>
        <begin position="74"/>
        <end position="106"/>
    </location>
</feature>
<keyword evidence="2 3" id="KW-0040">ANK repeat</keyword>
<dbReference type="InterPro" id="IPR002110">
    <property type="entry name" value="Ankyrin_rpt"/>
</dbReference>
<evidence type="ECO:0000256" key="1">
    <source>
        <dbReference type="ARBA" id="ARBA00022737"/>
    </source>
</evidence>
<dbReference type="Pfam" id="PF12796">
    <property type="entry name" value="Ank_2"/>
    <property type="match status" value="2"/>
</dbReference>
<feature type="compositionally biased region" description="Polar residues" evidence="4">
    <location>
        <begin position="455"/>
        <end position="476"/>
    </location>
</feature>
<dbReference type="eggNOG" id="KOG4177">
    <property type="taxonomic scope" value="Eukaryota"/>
</dbReference>
<proteinExistence type="predicted"/>
<dbReference type="Pfam" id="PF13637">
    <property type="entry name" value="Ank_4"/>
    <property type="match status" value="1"/>
</dbReference>
<evidence type="ECO:0000256" key="2">
    <source>
        <dbReference type="ARBA" id="ARBA00023043"/>
    </source>
</evidence>
<feature type="compositionally biased region" description="Basic and acidic residues" evidence="4">
    <location>
        <begin position="490"/>
        <end position="503"/>
    </location>
</feature>
<evidence type="ECO:0000313" key="6">
    <source>
        <dbReference type="Proteomes" id="UP000054560"/>
    </source>
</evidence>
<keyword evidence="6" id="KW-1185">Reference proteome</keyword>
<dbReference type="Gene3D" id="1.25.40.20">
    <property type="entry name" value="Ankyrin repeat-containing domain"/>
    <property type="match status" value="3"/>
</dbReference>
<dbReference type="EMBL" id="KQ243724">
    <property type="protein sequence ID" value="KNC75282.1"/>
    <property type="molecule type" value="Genomic_DNA"/>
</dbReference>
<feature type="repeat" description="ANK" evidence="3">
    <location>
        <begin position="208"/>
        <end position="240"/>
    </location>
</feature>
<dbReference type="PROSITE" id="PS50088">
    <property type="entry name" value="ANK_REPEAT"/>
    <property type="match status" value="6"/>
</dbReference>
<dbReference type="PANTHER" id="PTHR24173:SF74">
    <property type="entry name" value="ANKYRIN REPEAT DOMAIN-CONTAINING PROTEIN 16"/>
    <property type="match status" value="1"/>
</dbReference>
<dbReference type="STRING" id="667725.A0A0L0FET5"/>
<dbReference type="SMART" id="SM00248">
    <property type="entry name" value="ANK"/>
    <property type="match status" value="8"/>
</dbReference>
<reference evidence="5 6" key="1">
    <citation type="submission" date="2011-02" db="EMBL/GenBank/DDBJ databases">
        <title>The Genome Sequence of Sphaeroforma arctica JP610.</title>
        <authorList>
            <consortium name="The Broad Institute Genome Sequencing Platform"/>
            <person name="Russ C."/>
            <person name="Cuomo C."/>
            <person name="Young S.K."/>
            <person name="Zeng Q."/>
            <person name="Gargeya S."/>
            <person name="Alvarado L."/>
            <person name="Berlin A."/>
            <person name="Chapman S.B."/>
            <person name="Chen Z."/>
            <person name="Freedman E."/>
            <person name="Gellesch M."/>
            <person name="Goldberg J."/>
            <person name="Griggs A."/>
            <person name="Gujja S."/>
            <person name="Heilman E."/>
            <person name="Heiman D."/>
            <person name="Howarth C."/>
            <person name="Mehta T."/>
            <person name="Neiman D."/>
            <person name="Pearson M."/>
            <person name="Roberts A."/>
            <person name="Saif S."/>
            <person name="Shea T."/>
            <person name="Shenoy N."/>
            <person name="Sisk P."/>
            <person name="Stolte C."/>
            <person name="Sykes S."/>
            <person name="White J."/>
            <person name="Yandava C."/>
            <person name="Burger G."/>
            <person name="Gray M.W."/>
            <person name="Holland P.W.H."/>
            <person name="King N."/>
            <person name="Lang F.B.F."/>
            <person name="Roger A.J."/>
            <person name="Ruiz-Trillo I."/>
            <person name="Haas B."/>
            <person name="Nusbaum C."/>
            <person name="Birren B."/>
        </authorList>
    </citation>
    <scope>NUCLEOTIDE SEQUENCE [LARGE SCALE GENOMIC DNA]</scope>
    <source>
        <strain evidence="5 6">JP610</strain>
    </source>
</reference>
<dbReference type="SUPFAM" id="SSF48403">
    <property type="entry name" value="Ankyrin repeat"/>
    <property type="match status" value="1"/>
</dbReference>
<feature type="repeat" description="ANK" evidence="3">
    <location>
        <begin position="241"/>
        <end position="273"/>
    </location>
</feature>
<dbReference type="PROSITE" id="PS50297">
    <property type="entry name" value="ANK_REP_REGION"/>
    <property type="match status" value="6"/>
</dbReference>
<evidence type="ECO:0000313" key="5">
    <source>
        <dbReference type="EMBL" id="KNC75282.1"/>
    </source>
</evidence>
<feature type="repeat" description="ANK" evidence="3">
    <location>
        <begin position="141"/>
        <end position="173"/>
    </location>
</feature>
<sequence>MVRVRDKVELLAAAKHGDTQAVEAILVRSTSRHTTDKRDSDGKEALHIAAADGNEKMLSLLIQYGAKLDSTDYSGRTPLHLAAEYGHVNTAKALVANGARMDIRTKMGQYAIHLACRGPHAVMLSFLIENGGVSVDVKGKYDLRPLHYACGHSDHTCTKILLQGGANPNLADLKGYTPLHIACKNGYMDTVAELLRYGATVHVKNGRRSRTPLHKAAQGKHTDIVTLLCDSGAAMDVKDTNLRTAVHYAAENSDIPTLHALLSRGASVNIKDQLGYTPVKIAANQGRADIVELMKVLSTSSLTSIDSRTTHSTTHLSISPHLYTSSSDAPTYTHENDASTQSGQMCIPPDPAEQRPYPPVPAPYVRTPTHGINGVASGIASTLNSVEPSSKTRTAQETPPHAPPAYDDAVPLTDANHRAIPAVHHHATADVTNATSKVVKQTAASAPPLCVGSVGEQQAQPRSANQDGSTQSTNTKAGVRSPASLQDGTEESRRQRMDPRNVDGVADRRLESLGKAVAAAGVYSGPSAKAWNDEIARMTRFCGECGHANKRLLFCIHCGYKFGPPV</sequence>
<dbReference type="GeneID" id="25912693"/>
<feature type="region of interest" description="Disordered" evidence="4">
    <location>
        <begin position="383"/>
        <end position="409"/>
    </location>
</feature>
<dbReference type="InterPro" id="IPR036770">
    <property type="entry name" value="Ankyrin_rpt-contain_sf"/>
</dbReference>
<feature type="repeat" description="ANK" evidence="3">
    <location>
        <begin position="41"/>
        <end position="73"/>
    </location>
</feature>
<feature type="region of interest" description="Disordered" evidence="4">
    <location>
        <begin position="306"/>
        <end position="358"/>
    </location>
</feature>
<dbReference type="Proteomes" id="UP000054560">
    <property type="component" value="Unassembled WGS sequence"/>
</dbReference>
<protein>
    <submittedName>
        <fullName evidence="5">Uncharacterized protein</fullName>
    </submittedName>
</protein>
<feature type="compositionally biased region" description="Pro residues" evidence="4">
    <location>
        <begin position="348"/>
        <end position="358"/>
    </location>
</feature>
<evidence type="ECO:0000256" key="4">
    <source>
        <dbReference type="SAM" id="MobiDB-lite"/>
    </source>
</evidence>
<accession>A0A0L0FET5</accession>
<evidence type="ECO:0000256" key="3">
    <source>
        <dbReference type="PROSITE-ProRule" id="PRU00023"/>
    </source>
</evidence>
<dbReference type="PANTHER" id="PTHR24173">
    <property type="entry name" value="ANKYRIN REPEAT CONTAINING"/>
    <property type="match status" value="1"/>
</dbReference>
<name>A0A0L0FET5_9EUKA</name>
<dbReference type="PRINTS" id="PR01415">
    <property type="entry name" value="ANKYRIN"/>
</dbReference>
<feature type="compositionally biased region" description="Polar residues" evidence="4">
    <location>
        <begin position="383"/>
        <end position="397"/>
    </location>
</feature>
<feature type="region of interest" description="Disordered" evidence="4">
    <location>
        <begin position="453"/>
        <end position="503"/>
    </location>
</feature>
<feature type="repeat" description="ANK" evidence="3">
    <location>
        <begin position="174"/>
        <end position="206"/>
    </location>
</feature>
<gene>
    <name evidence="5" type="ORF">SARC_12189</name>
</gene>